<dbReference type="InterPro" id="IPR052192">
    <property type="entry name" value="Insect_Ionotropic_Sensory_Rcpt"/>
</dbReference>
<keyword evidence="4 8" id="KW-1133">Transmembrane helix</keyword>
<evidence type="ECO:0000256" key="7">
    <source>
        <dbReference type="ARBA" id="ARBA00023180"/>
    </source>
</evidence>
<evidence type="ECO:0000256" key="2">
    <source>
        <dbReference type="ARBA" id="ARBA00022475"/>
    </source>
</evidence>
<feature type="transmembrane region" description="Helical" evidence="8">
    <location>
        <begin position="329"/>
        <end position="347"/>
    </location>
</feature>
<proteinExistence type="predicted"/>
<accession>A0ABP1QMY6</accession>
<keyword evidence="7" id="KW-0325">Glycoprotein</keyword>
<protein>
    <submittedName>
        <fullName evidence="9">Uncharacterized protein</fullName>
    </submittedName>
</protein>
<reference evidence="9 10" key="1">
    <citation type="submission" date="2024-08" db="EMBL/GenBank/DDBJ databases">
        <authorList>
            <person name="Cucini C."/>
            <person name="Frati F."/>
        </authorList>
    </citation>
    <scope>NUCLEOTIDE SEQUENCE [LARGE SCALE GENOMIC DNA]</scope>
</reference>
<dbReference type="EMBL" id="CAXLJM020000040">
    <property type="protein sequence ID" value="CAL8108406.1"/>
    <property type="molecule type" value="Genomic_DNA"/>
</dbReference>
<evidence type="ECO:0000256" key="4">
    <source>
        <dbReference type="ARBA" id="ARBA00022989"/>
    </source>
</evidence>
<evidence type="ECO:0000313" key="9">
    <source>
        <dbReference type="EMBL" id="CAL8108406.1"/>
    </source>
</evidence>
<gene>
    <name evidence="9" type="ORF">ODALV1_LOCUS12968</name>
</gene>
<keyword evidence="5 8" id="KW-0472">Membrane</keyword>
<keyword evidence="3 8" id="KW-0812">Transmembrane</keyword>
<evidence type="ECO:0000256" key="6">
    <source>
        <dbReference type="ARBA" id="ARBA00023170"/>
    </source>
</evidence>
<name>A0ABP1QMY6_9HEXA</name>
<feature type="transmembrane region" description="Helical" evidence="8">
    <location>
        <begin position="359"/>
        <end position="382"/>
    </location>
</feature>
<keyword evidence="10" id="KW-1185">Reference proteome</keyword>
<dbReference type="PANTHER" id="PTHR42643:SF30">
    <property type="entry name" value="IONOTROPIC RECEPTOR 40A-RELATED"/>
    <property type="match status" value="1"/>
</dbReference>
<evidence type="ECO:0000256" key="5">
    <source>
        <dbReference type="ARBA" id="ARBA00023136"/>
    </source>
</evidence>
<evidence type="ECO:0000256" key="1">
    <source>
        <dbReference type="ARBA" id="ARBA00004651"/>
    </source>
</evidence>
<comment type="subcellular location">
    <subcellularLocation>
        <location evidence="1">Cell membrane</location>
        <topology evidence="1">Multi-pass membrane protein</topology>
    </subcellularLocation>
</comment>
<organism evidence="9 10">
    <name type="scientific">Orchesella dallaii</name>
    <dbReference type="NCBI Taxonomy" id="48710"/>
    <lineage>
        <taxon>Eukaryota</taxon>
        <taxon>Metazoa</taxon>
        <taxon>Ecdysozoa</taxon>
        <taxon>Arthropoda</taxon>
        <taxon>Hexapoda</taxon>
        <taxon>Collembola</taxon>
        <taxon>Entomobryomorpha</taxon>
        <taxon>Entomobryoidea</taxon>
        <taxon>Orchesellidae</taxon>
        <taxon>Orchesellinae</taxon>
        <taxon>Orchesella</taxon>
    </lineage>
</organism>
<keyword evidence="2" id="KW-1003">Cell membrane</keyword>
<dbReference type="PANTHER" id="PTHR42643">
    <property type="entry name" value="IONOTROPIC RECEPTOR 20A-RELATED"/>
    <property type="match status" value="1"/>
</dbReference>
<evidence type="ECO:0000256" key="3">
    <source>
        <dbReference type="ARBA" id="ARBA00022692"/>
    </source>
</evidence>
<keyword evidence="6" id="KW-0675">Receptor</keyword>
<sequence>MQNFGTRLDFCRTPEVLRNAAMQRPLESKGFQPKSVIILRIFSEVTILSWGLGVFCDFLPNRNLVNFNPQVNQHDFILHCNRSWISNYEAQNLDKRKLTMPPQSSLHELYASSCGNRTSTSCLVFNRKSLYSGVKWQFYSVVSCFLLENKIESKRGVALLYYGVDIQLVNPSEAQKRYLRLAQTNIKSPLLALASRMNVRDFHSVQNISIFLPYAKLALEVANWLNKTVLPTDQWNIEHDVVLPGFHTCMFSSLLIATNRKNYFNISTRVFRSHHFDYNFAYCAPPNFERMVDFYILLYPFPNIMWICLLIALVLSMAVLLRKISGREIISTFLSLVSALVLMSVVFDKNVRLKHSALFMSWMFVAIVLNNLYTGILTSLLVKPLEEETFRELKDLVENNFTGIFPKYLPTQLLAVQEQIRFQSENKNQKYGFYR</sequence>
<comment type="caution">
    <text evidence="9">The sequence shown here is derived from an EMBL/GenBank/DDBJ whole genome shotgun (WGS) entry which is preliminary data.</text>
</comment>
<feature type="transmembrane region" description="Helical" evidence="8">
    <location>
        <begin position="304"/>
        <end position="322"/>
    </location>
</feature>
<dbReference type="Proteomes" id="UP001642540">
    <property type="component" value="Unassembled WGS sequence"/>
</dbReference>
<evidence type="ECO:0000313" key="10">
    <source>
        <dbReference type="Proteomes" id="UP001642540"/>
    </source>
</evidence>
<evidence type="ECO:0000256" key="8">
    <source>
        <dbReference type="SAM" id="Phobius"/>
    </source>
</evidence>